<protein>
    <submittedName>
        <fullName evidence="1">Uncharacterized protein</fullName>
    </submittedName>
</protein>
<evidence type="ECO:0000313" key="1">
    <source>
        <dbReference type="EMBL" id="GEM50043.1"/>
    </source>
</evidence>
<proteinExistence type="predicted"/>
<reference evidence="1 2" key="1">
    <citation type="submission" date="2019-07" db="EMBL/GenBank/DDBJ databases">
        <title>Whole genome shotgun sequence of Deinococcus cellulosilyticus NBRC 106333.</title>
        <authorList>
            <person name="Hosoyama A."/>
            <person name="Uohara A."/>
            <person name="Ohji S."/>
            <person name="Ichikawa N."/>
        </authorList>
    </citation>
    <scope>NUCLEOTIDE SEQUENCE [LARGE SCALE GENOMIC DNA]</scope>
    <source>
        <strain evidence="1 2">NBRC 106333</strain>
    </source>
</reference>
<comment type="caution">
    <text evidence="1">The sequence shown here is derived from an EMBL/GenBank/DDBJ whole genome shotgun (WGS) entry which is preliminary data.</text>
</comment>
<dbReference type="AlphaFoldDB" id="A0A511NB97"/>
<accession>A0A511NB97</accession>
<dbReference type="EMBL" id="BJXB01000054">
    <property type="protein sequence ID" value="GEM50043.1"/>
    <property type="molecule type" value="Genomic_DNA"/>
</dbReference>
<organism evidence="1 2">
    <name type="scientific">Deinococcus cellulosilyticus (strain DSM 18568 / NBRC 106333 / KACC 11606 / 5516J-15)</name>
    <dbReference type="NCBI Taxonomy" id="1223518"/>
    <lineage>
        <taxon>Bacteria</taxon>
        <taxon>Thermotogati</taxon>
        <taxon>Deinococcota</taxon>
        <taxon>Deinococci</taxon>
        <taxon>Deinococcales</taxon>
        <taxon>Deinococcaceae</taxon>
        <taxon>Deinococcus</taxon>
    </lineage>
</organism>
<name>A0A511NB97_DEIC1</name>
<evidence type="ECO:0000313" key="2">
    <source>
        <dbReference type="Proteomes" id="UP000321306"/>
    </source>
</evidence>
<sequence>MQIHIFGDTLILPVLRTQGHLFVQASQRERDMLRDALEIQEPVIIEGVPSRITSINHWGEELGILFKPLCLLVEQTGQKGQDPEAGAG</sequence>
<dbReference type="Proteomes" id="UP000321306">
    <property type="component" value="Unassembled WGS sequence"/>
</dbReference>
<gene>
    <name evidence="1" type="ORF">DC3_56780</name>
</gene>
<keyword evidence="2" id="KW-1185">Reference proteome</keyword>